<sequence length="362" mass="40559">MGFIFTSKSVLTEKQRKMYAAEKAQNFRWISKLLATYSTYTLSDKDLTPVELGVELSKIGQFAELCYSTIPIELLLQLFTELNQIDFPLEGYDAFKDVILISSFKGTFGKLPAYVAYRATRKQLVVVVSGTSSVEHALHDLRFFKRRHPSGKGAVHSGFWDLYSGIKLDALAGIKKGLEEHEVDELVITGHSMGGSIATLLVMDILELGDLPPGLNLIIATFGAPRAGDAGLVEHWRMLIASVRQANGFNFLKEYAVKGYNDGVPALPPAKIGYRHFAEEPLYTVNGLLYRVPSSECEHSLFRVLPAEGNDEHTSEYPYGGHNYYSGRQLERFIRRIAWLDSAKFAEPGWEDRYKILANKHA</sequence>
<dbReference type="Pfam" id="PF01764">
    <property type="entry name" value="Lipase_3"/>
    <property type="match status" value="1"/>
</dbReference>
<comment type="similarity">
    <text evidence="2">Belongs to the AB hydrolase superfamily. Lipase family. Class 3 subfamily.</text>
</comment>
<dbReference type="OrthoDB" id="426718at2759"/>
<dbReference type="InterPro" id="IPR002921">
    <property type="entry name" value="Fungal_lipase-type"/>
</dbReference>
<dbReference type="InterPro" id="IPR029058">
    <property type="entry name" value="AB_hydrolase_fold"/>
</dbReference>
<protein>
    <submittedName>
        <fullName evidence="6">Alpha/Beta hydrolase protein</fullName>
    </submittedName>
</protein>
<dbReference type="GO" id="GO:0016787">
    <property type="term" value="F:hydrolase activity"/>
    <property type="evidence" value="ECO:0007669"/>
    <property type="project" value="UniProtKB-KW"/>
</dbReference>
<dbReference type="EMBL" id="ML213605">
    <property type="protein sequence ID" value="TFK38028.1"/>
    <property type="molecule type" value="Genomic_DNA"/>
</dbReference>
<evidence type="ECO:0000259" key="5">
    <source>
        <dbReference type="Pfam" id="PF01764"/>
    </source>
</evidence>
<comment type="catalytic activity">
    <reaction evidence="3">
        <text>a diacylglycerol + H2O = a monoacylglycerol + a fatty acid + H(+)</text>
        <dbReference type="Rhea" id="RHEA:32731"/>
        <dbReference type="ChEBI" id="CHEBI:15377"/>
        <dbReference type="ChEBI" id="CHEBI:15378"/>
        <dbReference type="ChEBI" id="CHEBI:17408"/>
        <dbReference type="ChEBI" id="CHEBI:18035"/>
        <dbReference type="ChEBI" id="CHEBI:28868"/>
    </reaction>
</comment>
<organism evidence="6 7">
    <name type="scientific">Crucibulum laeve</name>
    <dbReference type="NCBI Taxonomy" id="68775"/>
    <lineage>
        <taxon>Eukaryota</taxon>
        <taxon>Fungi</taxon>
        <taxon>Dikarya</taxon>
        <taxon>Basidiomycota</taxon>
        <taxon>Agaricomycotina</taxon>
        <taxon>Agaricomycetes</taxon>
        <taxon>Agaricomycetidae</taxon>
        <taxon>Agaricales</taxon>
        <taxon>Agaricineae</taxon>
        <taxon>Nidulariaceae</taxon>
        <taxon>Crucibulum</taxon>
    </lineage>
</organism>
<name>A0A5C3M1L5_9AGAR</name>
<dbReference type="PANTHER" id="PTHR45856:SF25">
    <property type="entry name" value="FUNGAL LIPASE-LIKE DOMAIN-CONTAINING PROTEIN"/>
    <property type="match status" value="1"/>
</dbReference>
<feature type="domain" description="Fungal lipase-type" evidence="5">
    <location>
        <begin position="125"/>
        <end position="270"/>
    </location>
</feature>
<dbReference type="InterPro" id="IPR051218">
    <property type="entry name" value="Sec_MonoDiacylglyc_Lipase"/>
</dbReference>
<dbReference type="CDD" id="cd00519">
    <property type="entry name" value="Lipase_3"/>
    <property type="match status" value="1"/>
</dbReference>
<keyword evidence="1" id="KW-1015">Disulfide bond</keyword>
<evidence type="ECO:0000313" key="7">
    <source>
        <dbReference type="Proteomes" id="UP000308652"/>
    </source>
</evidence>
<evidence type="ECO:0000313" key="6">
    <source>
        <dbReference type="EMBL" id="TFK38028.1"/>
    </source>
</evidence>
<dbReference type="Gene3D" id="3.40.50.1820">
    <property type="entry name" value="alpha/beta hydrolase"/>
    <property type="match status" value="1"/>
</dbReference>
<reference evidence="6 7" key="1">
    <citation type="journal article" date="2019" name="Nat. Ecol. Evol.">
        <title>Megaphylogeny resolves global patterns of mushroom evolution.</title>
        <authorList>
            <person name="Varga T."/>
            <person name="Krizsan K."/>
            <person name="Foldi C."/>
            <person name="Dima B."/>
            <person name="Sanchez-Garcia M."/>
            <person name="Sanchez-Ramirez S."/>
            <person name="Szollosi G.J."/>
            <person name="Szarkandi J.G."/>
            <person name="Papp V."/>
            <person name="Albert L."/>
            <person name="Andreopoulos W."/>
            <person name="Angelini C."/>
            <person name="Antonin V."/>
            <person name="Barry K.W."/>
            <person name="Bougher N.L."/>
            <person name="Buchanan P."/>
            <person name="Buyck B."/>
            <person name="Bense V."/>
            <person name="Catcheside P."/>
            <person name="Chovatia M."/>
            <person name="Cooper J."/>
            <person name="Damon W."/>
            <person name="Desjardin D."/>
            <person name="Finy P."/>
            <person name="Geml J."/>
            <person name="Haridas S."/>
            <person name="Hughes K."/>
            <person name="Justo A."/>
            <person name="Karasinski D."/>
            <person name="Kautmanova I."/>
            <person name="Kiss B."/>
            <person name="Kocsube S."/>
            <person name="Kotiranta H."/>
            <person name="LaButti K.M."/>
            <person name="Lechner B.E."/>
            <person name="Liimatainen K."/>
            <person name="Lipzen A."/>
            <person name="Lukacs Z."/>
            <person name="Mihaltcheva S."/>
            <person name="Morgado L.N."/>
            <person name="Niskanen T."/>
            <person name="Noordeloos M.E."/>
            <person name="Ohm R.A."/>
            <person name="Ortiz-Santana B."/>
            <person name="Ovrebo C."/>
            <person name="Racz N."/>
            <person name="Riley R."/>
            <person name="Savchenko A."/>
            <person name="Shiryaev A."/>
            <person name="Soop K."/>
            <person name="Spirin V."/>
            <person name="Szebenyi C."/>
            <person name="Tomsovsky M."/>
            <person name="Tulloss R.E."/>
            <person name="Uehling J."/>
            <person name="Grigoriev I.V."/>
            <person name="Vagvolgyi C."/>
            <person name="Papp T."/>
            <person name="Martin F.M."/>
            <person name="Miettinen O."/>
            <person name="Hibbett D.S."/>
            <person name="Nagy L.G."/>
        </authorList>
    </citation>
    <scope>NUCLEOTIDE SEQUENCE [LARGE SCALE GENOMIC DNA]</scope>
    <source>
        <strain evidence="6 7">CBS 166.37</strain>
    </source>
</reference>
<keyword evidence="6" id="KW-0378">Hydrolase</keyword>
<comment type="catalytic activity">
    <reaction evidence="4">
        <text>a monoacylglycerol + H2O = glycerol + a fatty acid + H(+)</text>
        <dbReference type="Rhea" id="RHEA:15245"/>
        <dbReference type="ChEBI" id="CHEBI:15377"/>
        <dbReference type="ChEBI" id="CHEBI:15378"/>
        <dbReference type="ChEBI" id="CHEBI:17408"/>
        <dbReference type="ChEBI" id="CHEBI:17754"/>
        <dbReference type="ChEBI" id="CHEBI:28868"/>
    </reaction>
</comment>
<keyword evidence="7" id="KW-1185">Reference proteome</keyword>
<evidence type="ECO:0000256" key="1">
    <source>
        <dbReference type="ARBA" id="ARBA00023157"/>
    </source>
</evidence>
<evidence type="ECO:0000256" key="4">
    <source>
        <dbReference type="ARBA" id="ARBA00048461"/>
    </source>
</evidence>
<dbReference type="GO" id="GO:0006629">
    <property type="term" value="P:lipid metabolic process"/>
    <property type="evidence" value="ECO:0007669"/>
    <property type="project" value="InterPro"/>
</dbReference>
<dbReference type="AlphaFoldDB" id="A0A5C3M1L5"/>
<accession>A0A5C3M1L5</accession>
<proteinExistence type="inferred from homology"/>
<evidence type="ECO:0000256" key="2">
    <source>
        <dbReference type="ARBA" id="ARBA00043996"/>
    </source>
</evidence>
<gene>
    <name evidence="6" type="ORF">BDQ12DRAFT_705686</name>
</gene>
<dbReference type="Proteomes" id="UP000308652">
    <property type="component" value="Unassembled WGS sequence"/>
</dbReference>
<dbReference type="PANTHER" id="PTHR45856">
    <property type="entry name" value="ALPHA/BETA-HYDROLASES SUPERFAMILY PROTEIN"/>
    <property type="match status" value="1"/>
</dbReference>
<dbReference type="STRING" id="68775.A0A5C3M1L5"/>
<evidence type="ECO:0000256" key="3">
    <source>
        <dbReference type="ARBA" id="ARBA00047591"/>
    </source>
</evidence>
<dbReference type="SUPFAM" id="SSF53474">
    <property type="entry name" value="alpha/beta-Hydrolases"/>
    <property type="match status" value="1"/>
</dbReference>